<dbReference type="EMBL" id="CM046117">
    <property type="protein sequence ID" value="KAI8436550.1"/>
    <property type="molecule type" value="Genomic_DNA"/>
</dbReference>
<organism evidence="1 2">
    <name type="scientific">Choristoneura fumiferana</name>
    <name type="common">Spruce budworm moth</name>
    <name type="synonym">Archips fumiferana</name>
    <dbReference type="NCBI Taxonomy" id="7141"/>
    <lineage>
        <taxon>Eukaryota</taxon>
        <taxon>Metazoa</taxon>
        <taxon>Ecdysozoa</taxon>
        <taxon>Arthropoda</taxon>
        <taxon>Hexapoda</taxon>
        <taxon>Insecta</taxon>
        <taxon>Pterygota</taxon>
        <taxon>Neoptera</taxon>
        <taxon>Endopterygota</taxon>
        <taxon>Lepidoptera</taxon>
        <taxon>Glossata</taxon>
        <taxon>Ditrysia</taxon>
        <taxon>Tortricoidea</taxon>
        <taxon>Tortricidae</taxon>
        <taxon>Tortricinae</taxon>
        <taxon>Choristoneura</taxon>
    </lineage>
</organism>
<sequence length="736" mass="83757">MDQAEEYLEAEFNEIISNYEVKKEDEDYVPTENEDDKRRYKLLHPCQRRSFVKELREQYPELSEDKDLLVCTLAAIMRNVKPPPLPQDYYVMNDDLPDIKMEADILALENDDDTILLIVGDEGLKIKEEILSETDGSFISPDPEDTVLIKEEILDVTFEYPGYESEFNEELMPVSKVEGKDENVSNYVEICRDWEEKLKKQVRPGHKNSLVKELKQKHPELAKAKNKNKLIAALLEIMRSVKTPPLPQDYYIMNDIMLDSAVRKPVKINPYKAPGAVEIDNLCILTLTGGQALKPTIDTKRAQKAISLEHPCIPISPHLPITIPSPVPPGSEPEIAYLMECFGGKLNETDENKSPNITLEKVNSNGKKIMDNSPVKEIYVVAAEVHAPSNPIRCEISTQTTVQPSRLKKSAIKPMEVLQQCQPQDVSEDLTCHDTQNLHAPTATPPHNSSDQDSHVHYYSEIGANIPSNSNLELVSTETQDQTEVSPLLRCLLELSQRSVLVEAQFLLEFPKEERKWYGDRYLSGQSWQMQGGGAFKCFRSTCRNIVCFCANRRPHSSHGLSLAFCNSHHMHSRTDILDRVSPGSGGWLLESSRRGQSITCICNYMRIKLYTNLVLEFEQLHMEVIAQKEKCERFQTPNKPPFQRIDPEETDCEIDSSLSLLGPFYAELYKDNPEMLAKKMDECSKHRESIHNLAHMVDGLEDCLIGLLQGRLVKHDQDAFSLIQDPIKLFVQNHL</sequence>
<evidence type="ECO:0000313" key="1">
    <source>
        <dbReference type="EMBL" id="KAI8436550.1"/>
    </source>
</evidence>
<dbReference type="Proteomes" id="UP001064048">
    <property type="component" value="Chromosome 17"/>
</dbReference>
<name>A0ACC0KJV1_CHOFU</name>
<protein>
    <submittedName>
        <fullName evidence="1">Uncharacterized protein</fullName>
    </submittedName>
</protein>
<evidence type="ECO:0000313" key="2">
    <source>
        <dbReference type="Proteomes" id="UP001064048"/>
    </source>
</evidence>
<gene>
    <name evidence="1" type="ORF">MSG28_010078</name>
</gene>
<comment type="caution">
    <text evidence="1">The sequence shown here is derived from an EMBL/GenBank/DDBJ whole genome shotgun (WGS) entry which is preliminary data.</text>
</comment>
<accession>A0ACC0KJV1</accession>
<proteinExistence type="predicted"/>
<reference evidence="1 2" key="1">
    <citation type="journal article" date="2022" name="Genome Biol. Evol.">
        <title>The Spruce Budworm Genome: Reconstructing the Evolutionary History of Antifreeze Proteins.</title>
        <authorList>
            <person name="Beliveau C."/>
            <person name="Gagne P."/>
            <person name="Picq S."/>
            <person name="Vernygora O."/>
            <person name="Keeling C.I."/>
            <person name="Pinkney K."/>
            <person name="Doucet D."/>
            <person name="Wen F."/>
            <person name="Johnston J.S."/>
            <person name="Maaroufi H."/>
            <person name="Boyle B."/>
            <person name="Laroche J."/>
            <person name="Dewar K."/>
            <person name="Juretic N."/>
            <person name="Blackburn G."/>
            <person name="Nisole A."/>
            <person name="Brunet B."/>
            <person name="Brandao M."/>
            <person name="Lumley L."/>
            <person name="Duan J."/>
            <person name="Quan G."/>
            <person name="Lucarotti C.J."/>
            <person name="Roe A.D."/>
            <person name="Sperling F.A.H."/>
            <person name="Levesque R.C."/>
            <person name="Cusson M."/>
        </authorList>
    </citation>
    <scope>NUCLEOTIDE SEQUENCE [LARGE SCALE GENOMIC DNA]</scope>
    <source>
        <strain evidence="1">Glfc:IPQL:Cfum</strain>
    </source>
</reference>
<keyword evidence="2" id="KW-1185">Reference proteome</keyword>